<keyword evidence="8 10" id="KW-0503">Monooxygenase</keyword>
<keyword evidence="5 9" id="KW-0479">Metal-binding</keyword>
<evidence type="ECO:0000256" key="7">
    <source>
        <dbReference type="ARBA" id="ARBA00023004"/>
    </source>
</evidence>
<comment type="pathway">
    <text evidence="2">Secondary metabolite biosynthesis.</text>
</comment>
<dbReference type="PANTHER" id="PTHR46300">
    <property type="entry name" value="P450, PUTATIVE (EUROFUNG)-RELATED-RELATED"/>
    <property type="match status" value="1"/>
</dbReference>
<dbReference type="AlphaFoldDB" id="A0A4Y7TCI4"/>
<dbReference type="Proteomes" id="UP000298030">
    <property type="component" value="Unassembled WGS sequence"/>
</dbReference>
<gene>
    <name evidence="11" type="ORF">FA13DRAFT_1663171</name>
</gene>
<keyword evidence="6 10" id="KW-0560">Oxidoreductase</keyword>
<dbReference type="InterPro" id="IPR002401">
    <property type="entry name" value="Cyt_P450_E_grp-I"/>
</dbReference>
<comment type="cofactor">
    <cofactor evidence="1 9">
        <name>heme</name>
        <dbReference type="ChEBI" id="CHEBI:30413"/>
    </cofactor>
</comment>
<accession>A0A4Y7TCI4</accession>
<dbReference type="PRINTS" id="PR00463">
    <property type="entry name" value="EP450I"/>
</dbReference>
<evidence type="ECO:0000313" key="11">
    <source>
        <dbReference type="EMBL" id="TEB31850.1"/>
    </source>
</evidence>
<dbReference type="GO" id="GO:0020037">
    <property type="term" value="F:heme binding"/>
    <property type="evidence" value="ECO:0007669"/>
    <property type="project" value="InterPro"/>
</dbReference>
<proteinExistence type="inferred from homology"/>
<dbReference type="InterPro" id="IPR017972">
    <property type="entry name" value="Cyt_P450_CS"/>
</dbReference>
<evidence type="ECO:0000256" key="9">
    <source>
        <dbReference type="PIRSR" id="PIRSR602401-1"/>
    </source>
</evidence>
<name>A0A4Y7TCI4_COPMI</name>
<dbReference type="STRING" id="71717.A0A4Y7TCI4"/>
<dbReference type="CDD" id="cd11065">
    <property type="entry name" value="CYP64-like"/>
    <property type="match status" value="1"/>
</dbReference>
<dbReference type="PRINTS" id="PR00385">
    <property type="entry name" value="P450"/>
</dbReference>
<evidence type="ECO:0000256" key="3">
    <source>
        <dbReference type="ARBA" id="ARBA00010617"/>
    </source>
</evidence>
<evidence type="ECO:0000256" key="8">
    <source>
        <dbReference type="ARBA" id="ARBA00023033"/>
    </source>
</evidence>
<dbReference type="OrthoDB" id="2789670at2759"/>
<reference evidence="11 12" key="1">
    <citation type="journal article" date="2019" name="Nat. Ecol. Evol.">
        <title>Megaphylogeny resolves global patterns of mushroom evolution.</title>
        <authorList>
            <person name="Varga T."/>
            <person name="Krizsan K."/>
            <person name="Foldi C."/>
            <person name="Dima B."/>
            <person name="Sanchez-Garcia M."/>
            <person name="Sanchez-Ramirez S."/>
            <person name="Szollosi G.J."/>
            <person name="Szarkandi J.G."/>
            <person name="Papp V."/>
            <person name="Albert L."/>
            <person name="Andreopoulos W."/>
            <person name="Angelini C."/>
            <person name="Antonin V."/>
            <person name="Barry K.W."/>
            <person name="Bougher N.L."/>
            <person name="Buchanan P."/>
            <person name="Buyck B."/>
            <person name="Bense V."/>
            <person name="Catcheside P."/>
            <person name="Chovatia M."/>
            <person name="Cooper J."/>
            <person name="Damon W."/>
            <person name="Desjardin D."/>
            <person name="Finy P."/>
            <person name="Geml J."/>
            <person name="Haridas S."/>
            <person name="Hughes K."/>
            <person name="Justo A."/>
            <person name="Karasinski D."/>
            <person name="Kautmanova I."/>
            <person name="Kiss B."/>
            <person name="Kocsube S."/>
            <person name="Kotiranta H."/>
            <person name="LaButti K.M."/>
            <person name="Lechner B.E."/>
            <person name="Liimatainen K."/>
            <person name="Lipzen A."/>
            <person name="Lukacs Z."/>
            <person name="Mihaltcheva S."/>
            <person name="Morgado L.N."/>
            <person name="Niskanen T."/>
            <person name="Noordeloos M.E."/>
            <person name="Ohm R.A."/>
            <person name="Ortiz-Santana B."/>
            <person name="Ovrebo C."/>
            <person name="Racz N."/>
            <person name="Riley R."/>
            <person name="Savchenko A."/>
            <person name="Shiryaev A."/>
            <person name="Soop K."/>
            <person name="Spirin V."/>
            <person name="Szebenyi C."/>
            <person name="Tomsovsky M."/>
            <person name="Tulloss R.E."/>
            <person name="Uehling J."/>
            <person name="Grigoriev I.V."/>
            <person name="Vagvolgyi C."/>
            <person name="Papp T."/>
            <person name="Martin F.M."/>
            <person name="Miettinen O."/>
            <person name="Hibbett D.S."/>
            <person name="Nagy L.G."/>
        </authorList>
    </citation>
    <scope>NUCLEOTIDE SEQUENCE [LARGE SCALE GENOMIC DNA]</scope>
    <source>
        <strain evidence="11 12">FP101781</strain>
    </source>
</reference>
<dbReference type="EMBL" id="QPFP01000017">
    <property type="protein sequence ID" value="TEB31850.1"/>
    <property type="molecule type" value="Genomic_DNA"/>
</dbReference>
<comment type="caution">
    <text evidence="11">The sequence shown here is derived from an EMBL/GenBank/DDBJ whole genome shotgun (WGS) entry which is preliminary data.</text>
</comment>
<dbReference type="PROSITE" id="PS00086">
    <property type="entry name" value="CYTOCHROME_P450"/>
    <property type="match status" value="1"/>
</dbReference>
<dbReference type="InterPro" id="IPR050364">
    <property type="entry name" value="Cytochrome_P450_fung"/>
</dbReference>
<evidence type="ECO:0000256" key="6">
    <source>
        <dbReference type="ARBA" id="ARBA00023002"/>
    </source>
</evidence>
<dbReference type="PANTHER" id="PTHR46300:SF7">
    <property type="entry name" value="P450, PUTATIVE (EUROFUNG)-RELATED"/>
    <property type="match status" value="1"/>
</dbReference>
<feature type="binding site" description="axial binding residue" evidence="9">
    <location>
        <position position="405"/>
    </location>
    <ligand>
        <name>heme</name>
        <dbReference type="ChEBI" id="CHEBI:30413"/>
    </ligand>
    <ligandPart>
        <name>Fe</name>
        <dbReference type="ChEBI" id="CHEBI:18248"/>
    </ligandPart>
</feature>
<keyword evidence="4 9" id="KW-0349">Heme</keyword>
<evidence type="ECO:0000256" key="5">
    <source>
        <dbReference type="ARBA" id="ARBA00022723"/>
    </source>
</evidence>
<dbReference type="InterPro" id="IPR001128">
    <property type="entry name" value="Cyt_P450"/>
</dbReference>
<sequence>MVGFTPSAGGARSSVDDSLVIPGDVVCFSILGSENIVLSSYEAATELLDSRGLIYSDRPRAVMAGELVGWNRGLGYSQGPPNGRFRELRKLFHSFIGPRACESPELQTVQEEETLKLLGKILESPEDFMTHTRESTAIVLLKLAYGYNTSDKKDSLALVKMVQDAMDGFSVASEPGWLVDSFPLLRYLPWAPFLQVAKQMRHDLERLYEVPFAWVKRERGRGTAGISFISTFLDQKSGAVSQEDEGIINAAAASLYSGGAETTVSSLDSYFLAMTLYPEVQSKARSILDAYMQKTAFERHFPNLSDRPNLPYIEALMYEILRWNPSVPLGLPHVVTQDDTYRGFDIKKGTVVWANIWSILHDDQVYPDPFEFRPERYLDHEGNIAKESKQTVTVRTAFGFGRRICPGLYLAENSLFLAISMLLHAFSVSQHEDGLPNVEYDGFISHPRPFKCRIQPRSGEIGEHIRKSQAT</sequence>
<organism evidence="11 12">
    <name type="scientific">Coprinellus micaceus</name>
    <name type="common">Glistening ink-cap mushroom</name>
    <name type="synonym">Coprinus micaceus</name>
    <dbReference type="NCBI Taxonomy" id="71717"/>
    <lineage>
        <taxon>Eukaryota</taxon>
        <taxon>Fungi</taxon>
        <taxon>Dikarya</taxon>
        <taxon>Basidiomycota</taxon>
        <taxon>Agaricomycotina</taxon>
        <taxon>Agaricomycetes</taxon>
        <taxon>Agaricomycetidae</taxon>
        <taxon>Agaricales</taxon>
        <taxon>Agaricineae</taxon>
        <taxon>Psathyrellaceae</taxon>
        <taxon>Coprinellus</taxon>
    </lineage>
</organism>
<evidence type="ECO:0000256" key="1">
    <source>
        <dbReference type="ARBA" id="ARBA00001971"/>
    </source>
</evidence>
<dbReference type="Gene3D" id="1.10.630.10">
    <property type="entry name" value="Cytochrome P450"/>
    <property type="match status" value="1"/>
</dbReference>
<comment type="similarity">
    <text evidence="3 10">Belongs to the cytochrome P450 family.</text>
</comment>
<protein>
    <submittedName>
        <fullName evidence="11">Cytochrome P450</fullName>
    </submittedName>
</protein>
<evidence type="ECO:0000256" key="2">
    <source>
        <dbReference type="ARBA" id="ARBA00005179"/>
    </source>
</evidence>
<evidence type="ECO:0000256" key="4">
    <source>
        <dbReference type="ARBA" id="ARBA00022617"/>
    </source>
</evidence>
<dbReference type="GO" id="GO:0005506">
    <property type="term" value="F:iron ion binding"/>
    <property type="evidence" value="ECO:0007669"/>
    <property type="project" value="InterPro"/>
</dbReference>
<dbReference type="GO" id="GO:0016705">
    <property type="term" value="F:oxidoreductase activity, acting on paired donors, with incorporation or reduction of molecular oxygen"/>
    <property type="evidence" value="ECO:0007669"/>
    <property type="project" value="InterPro"/>
</dbReference>
<evidence type="ECO:0000313" key="12">
    <source>
        <dbReference type="Proteomes" id="UP000298030"/>
    </source>
</evidence>
<dbReference type="Pfam" id="PF00067">
    <property type="entry name" value="p450"/>
    <property type="match status" value="1"/>
</dbReference>
<dbReference type="GO" id="GO:0004497">
    <property type="term" value="F:monooxygenase activity"/>
    <property type="evidence" value="ECO:0007669"/>
    <property type="project" value="UniProtKB-KW"/>
</dbReference>
<dbReference type="InterPro" id="IPR036396">
    <property type="entry name" value="Cyt_P450_sf"/>
</dbReference>
<keyword evidence="12" id="KW-1185">Reference proteome</keyword>
<dbReference type="SUPFAM" id="SSF48264">
    <property type="entry name" value="Cytochrome P450"/>
    <property type="match status" value="1"/>
</dbReference>
<evidence type="ECO:0000256" key="10">
    <source>
        <dbReference type="RuleBase" id="RU000461"/>
    </source>
</evidence>
<keyword evidence="7 9" id="KW-0408">Iron</keyword>